<dbReference type="CDD" id="cd00090">
    <property type="entry name" value="HTH_ARSR"/>
    <property type="match status" value="1"/>
</dbReference>
<dbReference type="NCBIfam" id="NF038251">
    <property type="entry name" value="AdcR_fam_Zn_TF"/>
    <property type="match status" value="1"/>
</dbReference>
<dbReference type="PANTHER" id="PTHR35790">
    <property type="entry name" value="HTH-TYPE TRANSCRIPTIONAL REGULATOR PCHR"/>
    <property type="match status" value="1"/>
</dbReference>
<dbReference type="InterPro" id="IPR011991">
    <property type="entry name" value="ArsR-like_HTH"/>
</dbReference>
<evidence type="ECO:0000259" key="4">
    <source>
        <dbReference type="PROSITE" id="PS50995"/>
    </source>
</evidence>
<dbReference type="EMBL" id="AEVB01000037">
    <property type="protein sequence ID" value="EFW88380.1"/>
    <property type="molecule type" value="Genomic_DNA"/>
</dbReference>
<sequence>MRGVLIMQLEKQIDCLVNEILLKAENQHELLFGACQSGVKLTNTQEHILMLLSQERLTNSALAKRLNISQAAVTKAIKCLVKEDMLAPVKNRDDARVTYFELTELARPVADEHTHHHDATLSVYRKMVNEFSDEEQAVIGKFLVAFSDELEGCK</sequence>
<name>E8JRC8_STREI</name>
<dbReference type="GO" id="GO:0003677">
    <property type="term" value="F:DNA binding"/>
    <property type="evidence" value="ECO:0007669"/>
    <property type="project" value="UniProtKB-KW"/>
</dbReference>
<dbReference type="InterPro" id="IPR036390">
    <property type="entry name" value="WH_DNA-bd_sf"/>
</dbReference>
<comment type="caution">
    <text evidence="5">The sequence shown here is derived from an EMBL/GenBank/DDBJ whole genome shotgun (WGS) entry which is preliminary data.</text>
</comment>
<keyword evidence="3" id="KW-0804">Transcription</keyword>
<dbReference type="SMART" id="SM00347">
    <property type="entry name" value="HTH_MARR"/>
    <property type="match status" value="1"/>
</dbReference>
<evidence type="ECO:0000313" key="6">
    <source>
        <dbReference type="Proteomes" id="UP000005699"/>
    </source>
</evidence>
<dbReference type="GO" id="GO:0008270">
    <property type="term" value="F:zinc ion binding"/>
    <property type="evidence" value="ECO:0007669"/>
    <property type="project" value="InterPro"/>
</dbReference>
<dbReference type="Pfam" id="PF01047">
    <property type="entry name" value="MarR"/>
    <property type="match status" value="1"/>
</dbReference>
<dbReference type="SUPFAM" id="SSF46785">
    <property type="entry name" value="Winged helix' DNA-binding domain"/>
    <property type="match status" value="1"/>
</dbReference>
<dbReference type="AlphaFoldDB" id="E8JRC8"/>
<reference evidence="5 6" key="1">
    <citation type="submission" date="2010-12" db="EMBL/GenBank/DDBJ databases">
        <authorList>
            <person name="Muzny D."/>
            <person name="Qin X."/>
            <person name="Deng J."/>
            <person name="Jiang H."/>
            <person name="Liu Y."/>
            <person name="Qu J."/>
            <person name="Song X.-Z."/>
            <person name="Zhang L."/>
            <person name="Thornton R."/>
            <person name="Coyle M."/>
            <person name="Francisco L."/>
            <person name="Jackson L."/>
            <person name="Javaid M."/>
            <person name="Korchina V."/>
            <person name="Kovar C."/>
            <person name="Mata R."/>
            <person name="Mathew T."/>
            <person name="Ngo R."/>
            <person name="Nguyen L."/>
            <person name="Nguyen N."/>
            <person name="Okwuonu G."/>
            <person name="Ongeri F."/>
            <person name="Pham C."/>
            <person name="Simmons D."/>
            <person name="Wilczek-Boney K."/>
            <person name="Hale W."/>
            <person name="Jakkamsetti A."/>
            <person name="Pham P."/>
            <person name="Ruth R."/>
            <person name="San Lucas F."/>
            <person name="Warren J."/>
            <person name="Zhang J."/>
            <person name="Zhao Z."/>
            <person name="Zhou C."/>
            <person name="Zhu D."/>
            <person name="Lee S."/>
            <person name="Bess C."/>
            <person name="Blankenburg K."/>
            <person name="Forbes L."/>
            <person name="Fu Q."/>
            <person name="Gubbala S."/>
            <person name="Hirani K."/>
            <person name="Jayaseelan J.C."/>
            <person name="Lara F."/>
            <person name="Munidasa M."/>
            <person name="Palculict T."/>
            <person name="Patil S."/>
            <person name="Pu L.-L."/>
            <person name="Saada N."/>
            <person name="Tang L."/>
            <person name="Weissenberger G."/>
            <person name="Zhu Y."/>
            <person name="Hemphill L."/>
            <person name="Shang Y."/>
            <person name="Youmans B."/>
            <person name="Ayvaz T."/>
            <person name="Ross M."/>
            <person name="Santibanez J."/>
            <person name="Aqrawi P."/>
            <person name="Gross S."/>
            <person name="Joshi V."/>
            <person name="Fowler G."/>
            <person name="Nazareth L."/>
            <person name="Reid J."/>
            <person name="Worley K."/>
            <person name="Petrosino J."/>
            <person name="Highlander S."/>
            <person name="Gibbs R."/>
        </authorList>
    </citation>
    <scope>NUCLEOTIDE SEQUENCE [LARGE SCALE GENOMIC DNA]</scope>
    <source>
        <strain evidence="5 6">ATCC 9812</strain>
    </source>
</reference>
<dbReference type="InterPro" id="IPR036388">
    <property type="entry name" value="WH-like_DNA-bd_sf"/>
</dbReference>
<dbReference type="HOGENOM" id="CLU_142321_1_0_9"/>
<dbReference type="InterPro" id="IPR000835">
    <property type="entry name" value="HTH_MarR-typ"/>
</dbReference>
<evidence type="ECO:0000313" key="5">
    <source>
        <dbReference type="EMBL" id="EFW88380.1"/>
    </source>
</evidence>
<dbReference type="GO" id="GO:0003700">
    <property type="term" value="F:DNA-binding transcription factor activity"/>
    <property type="evidence" value="ECO:0007669"/>
    <property type="project" value="InterPro"/>
</dbReference>
<dbReference type="eggNOG" id="COG1846">
    <property type="taxonomic scope" value="Bacteria"/>
</dbReference>
<gene>
    <name evidence="5" type="ORF">HMPREF0819_1551</name>
</gene>
<evidence type="ECO:0000256" key="2">
    <source>
        <dbReference type="ARBA" id="ARBA00023125"/>
    </source>
</evidence>
<accession>E8JRC8</accession>
<feature type="domain" description="HTH marR-type" evidence="4">
    <location>
        <begin position="1"/>
        <end position="148"/>
    </location>
</feature>
<dbReference type="Gene3D" id="6.10.140.1680">
    <property type="match status" value="1"/>
</dbReference>
<protein>
    <submittedName>
        <fullName evidence="5">Transcriptional regulator, MarR family</fullName>
    </submittedName>
</protein>
<dbReference type="Gene3D" id="6.10.250.2360">
    <property type="match status" value="1"/>
</dbReference>
<dbReference type="PROSITE" id="PS50995">
    <property type="entry name" value="HTH_MARR_2"/>
    <property type="match status" value="1"/>
</dbReference>
<keyword evidence="1" id="KW-0805">Transcription regulation</keyword>
<organism evidence="5 6">
    <name type="scientific">Streptococcus equinus ATCC 9812</name>
    <dbReference type="NCBI Taxonomy" id="525379"/>
    <lineage>
        <taxon>Bacteria</taxon>
        <taxon>Bacillati</taxon>
        <taxon>Bacillota</taxon>
        <taxon>Bacilli</taxon>
        <taxon>Lactobacillales</taxon>
        <taxon>Streptococcaceae</taxon>
        <taxon>Streptococcus</taxon>
    </lineage>
</organism>
<dbReference type="Proteomes" id="UP000005699">
    <property type="component" value="Unassembled WGS sequence"/>
</dbReference>
<dbReference type="Gene3D" id="1.10.10.10">
    <property type="entry name" value="Winged helix-like DNA-binding domain superfamily/Winged helix DNA-binding domain"/>
    <property type="match status" value="1"/>
</dbReference>
<dbReference type="PANTHER" id="PTHR35790:SF4">
    <property type="entry name" value="HTH-TYPE TRANSCRIPTIONAL REGULATOR PCHR"/>
    <property type="match status" value="1"/>
</dbReference>
<evidence type="ECO:0000256" key="1">
    <source>
        <dbReference type="ARBA" id="ARBA00023015"/>
    </source>
</evidence>
<evidence type="ECO:0000256" key="3">
    <source>
        <dbReference type="ARBA" id="ARBA00023163"/>
    </source>
</evidence>
<proteinExistence type="predicted"/>
<keyword evidence="2" id="KW-0238">DNA-binding</keyword>
<dbReference type="InterPro" id="IPR047894">
    <property type="entry name" value="AdcR-like"/>
</dbReference>
<dbReference type="InterPro" id="IPR052067">
    <property type="entry name" value="Metal_resp_HTH_trans_reg"/>
</dbReference>